<dbReference type="Proteomes" id="UP001281410">
    <property type="component" value="Unassembled WGS sequence"/>
</dbReference>
<dbReference type="AlphaFoldDB" id="A0AAD9ZKH1"/>
<name>A0AAD9ZKH1_9ROSI</name>
<keyword evidence="3" id="KW-1185">Reference proteome</keyword>
<reference evidence="2" key="1">
    <citation type="journal article" date="2023" name="Plant J.">
        <title>Genome sequences and population genomics provide insights into the demographic history, inbreeding, and mutation load of two 'living fossil' tree species of Dipteronia.</title>
        <authorList>
            <person name="Feng Y."/>
            <person name="Comes H.P."/>
            <person name="Chen J."/>
            <person name="Zhu S."/>
            <person name="Lu R."/>
            <person name="Zhang X."/>
            <person name="Li P."/>
            <person name="Qiu J."/>
            <person name="Olsen K.M."/>
            <person name="Qiu Y."/>
        </authorList>
    </citation>
    <scope>NUCLEOTIDE SEQUENCE</scope>
    <source>
        <strain evidence="2">NBL</strain>
    </source>
</reference>
<feature type="compositionally biased region" description="Basic and acidic residues" evidence="1">
    <location>
        <begin position="149"/>
        <end position="189"/>
    </location>
</feature>
<evidence type="ECO:0000256" key="1">
    <source>
        <dbReference type="SAM" id="MobiDB-lite"/>
    </source>
</evidence>
<evidence type="ECO:0000313" key="2">
    <source>
        <dbReference type="EMBL" id="KAK3183861.1"/>
    </source>
</evidence>
<accession>A0AAD9ZKH1</accession>
<proteinExistence type="predicted"/>
<feature type="region of interest" description="Disordered" evidence="1">
    <location>
        <begin position="32"/>
        <end position="81"/>
    </location>
</feature>
<sequence>MGCGISKIDPEEVGNIADTNFLPKHAAAPTQLEDAESLDSDHNFDRKSVSSAMGSNVGKAACGGGGGGDEDMRDNQGGINVRENKVGNGYDCYINHDDHVKVRSDGDCGDNRGWILTGRDNSIVVCPGSPSFREYCVSTNVSKNGRNSNNHEGRSGAKVENKSQGEESLHKVHGEKTKATKKKSQENRRSGRVRNLFSNAACYNPHSRSLPHHHNP</sequence>
<feature type="region of interest" description="Disordered" evidence="1">
    <location>
        <begin position="140"/>
        <end position="216"/>
    </location>
</feature>
<feature type="compositionally biased region" description="Basic and acidic residues" evidence="1">
    <location>
        <begin position="39"/>
        <end position="48"/>
    </location>
</feature>
<comment type="caution">
    <text evidence="2">The sequence shown here is derived from an EMBL/GenBank/DDBJ whole genome shotgun (WGS) entry which is preliminary data.</text>
</comment>
<evidence type="ECO:0000313" key="3">
    <source>
        <dbReference type="Proteomes" id="UP001281410"/>
    </source>
</evidence>
<protein>
    <submittedName>
        <fullName evidence="2">Uncharacterized protein</fullName>
    </submittedName>
</protein>
<organism evidence="2 3">
    <name type="scientific">Dipteronia sinensis</name>
    <dbReference type="NCBI Taxonomy" id="43782"/>
    <lineage>
        <taxon>Eukaryota</taxon>
        <taxon>Viridiplantae</taxon>
        <taxon>Streptophyta</taxon>
        <taxon>Embryophyta</taxon>
        <taxon>Tracheophyta</taxon>
        <taxon>Spermatophyta</taxon>
        <taxon>Magnoliopsida</taxon>
        <taxon>eudicotyledons</taxon>
        <taxon>Gunneridae</taxon>
        <taxon>Pentapetalae</taxon>
        <taxon>rosids</taxon>
        <taxon>malvids</taxon>
        <taxon>Sapindales</taxon>
        <taxon>Sapindaceae</taxon>
        <taxon>Hippocastanoideae</taxon>
        <taxon>Acereae</taxon>
        <taxon>Dipteronia</taxon>
    </lineage>
</organism>
<gene>
    <name evidence="2" type="ORF">Dsin_031147</name>
</gene>
<dbReference type="EMBL" id="JANJYJ010000010">
    <property type="protein sequence ID" value="KAK3183861.1"/>
    <property type="molecule type" value="Genomic_DNA"/>
</dbReference>